<dbReference type="FunFam" id="3.30.70.330:FF:000003">
    <property type="entry name" value="Polyadenylate-binding protein"/>
    <property type="match status" value="1"/>
</dbReference>
<sequence>MNPSAPSYPMASLYVGDLHPDVTEAMLYEKFSPAGPILSIRVCRDMITRRSLGYAYVNFQQPADAERALDTMNFDVIKGKPVRIMWSQRDPSLRKSGVGNIFIKNLDKSIDNKALYDTFSAFGNILSCKVVCDENGSKGYGFVHFETQEAAERAIEKMNGMLLNDRKVFVGRFKSRKEREAELGARAKEFTNVYIKNFGEDMDDERLKDLFGKFGPALSVKVMTDESGKSKGFGFVSFERHEDAQKAVDEMNGKELNGKQIYVGRAQKKVERQTELKRKFEQMKQDRITRYQGVNLYVKNLDDGIDDERLRKEFSPFGTITSAKVMMEGGRSKGFGFVCFSSPEEATKAVTEINGRIVATKPLYVALAQRKEERQAHLTNQYMQRMASVRAVPNPVINPYQPAPPSGYFMAAIPQTQNRAAYYPPSQIAQLRPSPRWTAQGARPHPFQNMPGAIRPAAPRPPFSTMRPASSQVPRVMSTQRVANTSTQTMGPRPATAAAAATPAVRTVPQYKYAAGVRNPQQHLNAQPQVTMQQPAVHVQGQEPLTASMLASAPPQEQKQMLGERLFPLIQAMHPSLAGKITGMLLEIDNSELLHMLESPESLRSKVDEAVAVLQAHQAKEAAQKAVNSATGVPTV</sequence>
<dbReference type="Gene3D" id="1.10.1900.10">
    <property type="entry name" value="c-terminal domain of poly(a) binding protein"/>
    <property type="match status" value="1"/>
</dbReference>
<feature type="domain" description="RRM" evidence="8">
    <location>
        <begin position="294"/>
        <end position="370"/>
    </location>
</feature>
<dbReference type="InterPro" id="IPR006515">
    <property type="entry name" value="PABP_1234"/>
</dbReference>
<reference evidence="11" key="1">
    <citation type="submission" date="2025-08" db="UniProtKB">
        <authorList>
            <consortium name="RefSeq"/>
        </authorList>
    </citation>
    <scope>IDENTIFICATION</scope>
    <source>
        <tissue evidence="11">Muscle</tissue>
    </source>
</reference>
<dbReference type="SMART" id="SM00517">
    <property type="entry name" value="PolyA"/>
    <property type="match status" value="1"/>
</dbReference>
<dbReference type="CDD" id="cd12380">
    <property type="entry name" value="RRM3_I_PABPs"/>
    <property type="match status" value="1"/>
</dbReference>
<dbReference type="InterPro" id="IPR035979">
    <property type="entry name" value="RBD_domain_sf"/>
</dbReference>
<dbReference type="GO" id="GO:0003723">
    <property type="term" value="F:RNA binding"/>
    <property type="evidence" value="ECO:0007669"/>
    <property type="project" value="UniProtKB-UniRule"/>
</dbReference>
<feature type="domain" description="RRM" evidence="8">
    <location>
        <begin position="99"/>
        <end position="175"/>
    </location>
</feature>
<dbReference type="RefSeq" id="XP_019498102.1">
    <property type="nucleotide sequence ID" value="XM_019642557.1"/>
</dbReference>
<dbReference type="GO" id="GO:0005737">
    <property type="term" value="C:cytoplasm"/>
    <property type="evidence" value="ECO:0007669"/>
    <property type="project" value="UniProtKB-SubCell"/>
</dbReference>
<evidence type="ECO:0000256" key="1">
    <source>
        <dbReference type="ARBA" id="ARBA00004496"/>
    </source>
</evidence>
<keyword evidence="4" id="KW-0677">Repeat</keyword>
<evidence type="ECO:0000256" key="2">
    <source>
        <dbReference type="ARBA" id="ARBA00008557"/>
    </source>
</evidence>
<dbReference type="InterPro" id="IPR045305">
    <property type="entry name" value="RRM2_I_PABPs"/>
</dbReference>
<dbReference type="CDD" id="cd12381">
    <property type="entry name" value="RRM4_I_PABPs"/>
    <property type="match status" value="1"/>
</dbReference>
<keyword evidence="10" id="KW-1185">Reference proteome</keyword>
<evidence type="ECO:0000259" key="8">
    <source>
        <dbReference type="PROSITE" id="PS50102"/>
    </source>
</evidence>
<dbReference type="InterPro" id="IPR012677">
    <property type="entry name" value="Nucleotide-bd_a/b_plait_sf"/>
</dbReference>
<evidence type="ECO:0000313" key="11">
    <source>
        <dbReference type="RefSeq" id="XP_019498102.1"/>
    </source>
</evidence>
<evidence type="ECO:0000256" key="3">
    <source>
        <dbReference type="ARBA" id="ARBA00022490"/>
    </source>
</evidence>
<dbReference type="OrthoDB" id="19742at2759"/>
<dbReference type="CTD" id="26986"/>
<evidence type="ECO:0000256" key="4">
    <source>
        <dbReference type="ARBA" id="ARBA00022737"/>
    </source>
</evidence>
<dbReference type="SUPFAM" id="SSF54928">
    <property type="entry name" value="RNA-binding domain, RBD"/>
    <property type="match status" value="2"/>
</dbReference>
<accession>A0A8B7RBJ9</accession>
<keyword evidence="5 6" id="KW-0694">RNA-binding</keyword>
<feature type="domain" description="RRM" evidence="8">
    <location>
        <begin position="191"/>
        <end position="268"/>
    </location>
</feature>
<dbReference type="CDD" id="cd12379">
    <property type="entry name" value="RRM2_I_PABPs"/>
    <property type="match status" value="1"/>
</dbReference>
<comment type="similarity">
    <text evidence="2 7">Belongs to the polyadenylate-binding protein type-1 family.</text>
</comment>
<dbReference type="FunFam" id="1.10.1900.10:FF:000001">
    <property type="entry name" value="Polyadenylate-binding protein"/>
    <property type="match status" value="1"/>
</dbReference>
<dbReference type="Pfam" id="PF00658">
    <property type="entry name" value="MLLE"/>
    <property type="match status" value="1"/>
</dbReference>
<dbReference type="Pfam" id="PF00076">
    <property type="entry name" value="RRM_1"/>
    <property type="match status" value="4"/>
</dbReference>
<dbReference type="GeneID" id="109382807"/>
<dbReference type="SMART" id="SM00360">
    <property type="entry name" value="RRM"/>
    <property type="match status" value="4"/>
</dbReference>
<protein>
    <recommendedName>
        <fullName evidence="7">Polyadenylate-binding protein</fullName>
        <shortName evidence="7">PABP</shortName>
    </recommendedName>
</protein>
<dbReference type="Gene3D" id="3.30.70.330">
    <property type="match status" value="4"/>
</dbReference>
<evidence type="ECO:0000259" key="9">
    <source>
        <dbReference type="PROSITE" id="PS51309"/>
    </source>
</evidence>
<dbReference type="InterPro" id="IPR003954">
    <property type="entry name" value="RRM_euk-type"/>
</dbReference>
<dbReference type="KEGG" id="hai:109382807"/>
<dbReference type="SUPFAM" id="SSF63570">
    <property type="entry name" value="PABC (PABP) domain"/>
    <property type="match status" value="1"/>
</dbReference>
<dbReference type="InterPro" id="IPR034364">
    <property type="entry name" value="PABP_RRM1"/>
</dbReference>
<evidence type="ECO:0000256" key="6">
    <source>
        <dbReference type="PROSITE-ProRule" id="PRU00176"/>
    </source>
</evidence>
<dbReference type="NCBIfam" id="TIGR01628">
    <property type="entry name" value="PABP-1234"/>
    <property type="match status" value="1"/>
</dbReference>
<feature type="domain" description="PABC" evidence="9">
    <location>
        <begin position="542"/>
        <end position="619"/>
    </location>
</feature>
<evidence type="ECO:0000313" key="10">
    <source>
        <dbReference type="Proteomes" id="UP000694851"/>
    </source>
</evidence>
<evidence type="ECO:0000256" key="7">
    <source>
        <dbReference type="RuleBase" id="RU362004"/>
    </source>
</evidence>
<dbReference type="FunFam" id="3.30.70.330:FF:000154">
    <property type="entry name" value="Polyadenylate-binding protein"/>
    <property type="match status" value="1"/>
</dbReference>
<keyword evidence="3 7" id="KW-0963">Cytoplasm</keyword>
<name>A0A8B7RBJ9_HIPAR</name>
<comment type="subcellular location">
    <subcellularLocation>
        <location evidence="1 7">Cytoplasm</location>
    </subcellularLocation>
</comment>
<dbReference type="PROSITE" id="PS51309">
    <property type="entry name" value="PABC"/>
    <property type="match status" value="1"/>
</dbReference>
<dbReference type="AlphaFoldDB" id="A0A8B7RBJ9"/>
<dbReference type="FunFam" id="3.30.70.330:FF:000042">
    <property type="entry name" value="Polyadenylate-binding protein"/>
    <property type="match status" value="1"/>
</dbReference>
<dbReference type="Proteomes" id="UP000694851">
    <property type="component" value="Unplaced"/>
</dbReference>
<dbReference type="PROSITE" id="PS50102">
    <property type="entry name" value="RRM"/>
    <property type="match status" value="4"/>
</dbReference>
<organism evidence="10 11">
    <name type="scientific">Hipposideros armiger</name>
    <name type="common">Great Himalayan leaf-nosed bat</name>
    <dbReference type="NCBI Taxonomy" id="186990"/>
    <lineage>
        <taxon>Eukaryota</taxon>
        <taxon>Metazoa</taxon>
        <taxon>Chordata</taxon>
        <taxon>Craniata</taxon>
        <taxon>Vertebrata</taxon>
        <taxon>Euteleostomi</taxon>
        <taxon>Mammalia</taxon>
        <taxon>Eutheria</taxon>
        <taxon>Laurasiatheria</taxon>
        <taxon>Chiroptera</taxon>
        <taxon>Yinpterochiroptera</taxon>
        <taxon>Rhinolophoidea</taxon>
        <taxon>Hipposideridae</taxon>
        <taxon>Hipposideros</taxon>
    </lineage>
</organism>
<dbReference type="InterPro" id="IPR036053">
    <property type="entry name" value="PABP-dom"/>
</dbReference>
<gene>
    <name evidence="11" type="primary">PABPC1</name>
</gene>
<feature type="domain" description="RRM" evidence="8">
    <location>
        <begin position="11"/>
        <end position="89"/>
    </location>
</feature>
<dbReference type="InterPro" id="IPR000504">
    <property type="entry name" value="RRM_dom"/>
</dbReference>
<dbReference type="FunFam" id="3.30.70.330:FF:000021">
    <property type="entry name" value="Polyadenylate-binding protein"/>
    <property type="match status" value="1"/>
</dbReference>
<evidence type="ECO:0000256" key="5">
    <source>
        <dbReference type="ARBA" id="ARBA00022884"/>
    </source>
</evidence>
<dbReference type="InterPro" id="IPR002004">
    <property type="entry name" value="PABP_HYD_C"/>
</dbReference>
<comment type="function">
    <text evidence="7">Binds the poly(A) tail of mRNA.</text>
</comment>
<dbReference type="CDD" id="cd12378">
    <property type="entry name" value="RRM1_I_PABPs"/>
    <property type="match status" value="1"/>
</dbReference>
<proteinExistence type="inferred from homology"/>
<dbReference type="PANTHER" id="PTHR24012">
    <property type="entry name" value="RNA BINDING PROTEIN"/>
    <property type="match status" value="1"/>
</dbReference>
<dbReference type="SMART" id="SM00361">
    <property type="entry name" value="RRM_1"/>
    <property type="match status" value="3"/>
</dbReference>